<dbReference type="GO" id="GO:0050660">
    <property type="term" value="F:flavin adenine dinucleotide binding"/>
    <property type="evidence" value="ECO:0007669"/>
    <property type="project" value="InterPro"/>
</dbReference>
<evidence type="ECO:0000313" key="4">
    <source>
        <dbReference type="RefSeq" id="WP_051378689.1"/>
    </source>
</evidence>
<dbReference type="SUPFAM" id="SSF47203">
    <property type="entry name" value="Acyl-CoA dehydrogenase C-terminal domain-like"/>
    <property type="match status" value="1"/>
</dbReference>
<feature type="domain" description="Acyl-CoA dehydrogenase C-terminal" evidence="2">
    <location>
        <begin position="236"/>
        <end position="365"/>
    </location>
</feature>
<reference evidence="4" key="1">
    <citation type="journal article" date="1993" name="Proc. Natl. Acad. Sci. U.S.A.">
        <title>Crystal structures of medium-chain acyl-CoA dehydrogenase from pig liver mitochondria with and without substrate.</title>
        <authorList>
            <person name="Kim J.J."/>
            <person name="Wang M."/>
            <person name="Paschke R."/>
        </authorList>
    </citation>
    <scope>NUCLEOTIDE SEQUENCE</scope>
</reference>
<name>A0A9U5GS89_9BURK</name>
<protein>
    <submittedName>
        <fullName evidence="4">Acyl-CoA dehydrogenase family protein</fullName>
    </submittedName>
</protein>
<dbReference type="Gene3D" id="2.40.110.10">
    <property type="entry name" value="Butyryl-CoA Dehydrogenase, subunit A, domain 2"/>
    <property type="match status" value="1"/>
</dbReference>
<dbReference type="Pfam" id="PF08028">
    <property type="entry name" value="Acyl-CoA_dh_2"/>
    <property type="match status" value="1"/>
</dbReference>
<dbReference type="OrthoDB" id="7316074at2"/>
<dbReference type="Gene3D" id="1.10.540.10">
    <property type="entry name" value="Acyl-CoA dehydrogenase/oxidase, N-terminal domain"/>
    <property type="match status" value="1"/>
</dbReference>
<reference evidence="4" key="3">
    <citation type="journal article" date="2001" name="Protein Sci.">
        <title>Sequence-structure analysis of FAD-containing proteins.</title>
        <authorList>
            <person name="Dym O."/>
            <person name="Eisenberg D."/>
        </authorList>
    </citation>
    <scope>NUCLEOTIDE SEQUENCE</scope>
</reference>
<organism evidence="3 4">
    <name type="scientific">Derxia gummosa DSM 723</name>
    <dbReference type="NCBI Taxonomy" id="1121388"/>
    <lineage>
        <taxon>Bacteria</taxon>
        <taxon>Pseudomonadati</taxon>
        <taxon>Pseudomonadota</taxon>
        <taxon>Betaproteobacteria</taxon>
        <taxon>Burkholderiales</taxon>
        <taxon>Alcaligenaceae</taxon>
        <taxon>Derxia</taxon>
    </lineage>
</organism>
<evidence type="ECO:0000259" key="2">
    <source>
        <dbReference type="Pfam" id="PF08028"/>
    </source>
</evidence>
<dbReference type="AlphaFoldDB" id="A0A9U5GS89"/>
<proteinExistence type="predicted"/>
<dbReference type="InterPro" id="IPR037069">
    <property type="entry name" value="AcylCoA_DH/ox_N_sf"/>
</dbReference>
<dbReference type="PIRSF" id="PIRSF016578">
    <property type="entry name" value="HsaA"/>
    <property type="match status" value="1"/>
</dbReference>
<dbReference type="InterPro" id="IPR013107">
    <property type="entry name" value="Acyl-CoA_DH_C"/>
</dbReference>
<sequence>MLIESLPPDAPAVSPANADWDALLADIRARRDEFARERRIAPDVIARFKQLGVYRALVARRFGGDEKSPREFCEMIERIAGADGSAGWVASFGIGAIYLAGLPVQTLAKIYADGPDVVFAGGIFPPQAAPVVEGGYEVTGRWSFGSGCYGAEMIGVGILPQDGSASPLPRMAVLPRAKVSIEHAWDVIGLEGTGSHDLVVTKQVVSPDWTFVRGGASSLDTPLYRYPTLSFATQVLSVVSLGIARAALDELRAMATGRVSVTGAPRLADRPHAQMEVARSEAALRAARAFFYGAIDEVWAVLRRGDTPSREQISLLRLSATHATRTGAEVTRAVQMLTGMTGIYNASPLARQVRDSLVITQHAFMGDITYQNAGAIFFDQAPLPGYL</sequence>
<dbReference type="SUPFAM" id="SSF56645">
    <property type="entry name" value="Acyl-CoA dehydrogenase NM domain-like"/>
    <property type="match status" value="1"/>
</dbReference>
<dbReference type="Gene3D" id="1.20.140.10">
    <property type="entry name" value="Butyryl-CoA Dehydrogenase, subunit A, domain 3"/>
    <property type="match status" value="1"/>
</dbReference>
<dbReference type="InterPro" id="IPR046373">
    <property type="entry name" value="Acyl-CoA_Oxase/DH_mid-dom_sf"/>
</dbReference>
<reference evidence="4" key="4">
    <citation type="submission" date="2025-08" db="UniProtKB">
        <authorList>
            <consortium name="RefSeq"/>
        </authorList>
    </citation>
    <scope>IDENTIFICATION</scope>
</reference>
<dbReference type="Proteomes" id="UP000675920">
    <property type="component" value="Unplaced"/>
</dbReference>
<evidence type="ECO:0000256" key="1">
    <source>
        <dbReference type="ARBA" id="ARBA00023002"/>
    </source>
</evidence>
<keyword evidence="3" id="KW-1185">Reference proteome</keyword>
<reference evidence="4" key="2">
    <citation type="journal article" date="1995" name="Biochemistry">
        <title>Three-dimensional structure of butyryl-CoA dehydrogenase from Megasphaera elsdenii.</title>
        <authorList>
            <person name="Djordjevic S."/>
            <person name="Pace C.P."/>
            <person name="Stankovich M.T."/>
            <person name="Kim J.J."/>
        </authorList>
    </citation>
    <scope>NUCLEOTIDE SEQUENCE</scope>
</reference>
<evidence type="ECO:0000313" key="3">
    <source>
        <dbReference type="Proteomes" id="UP000675920"/>
    </source>
</evidence>
<dbReference type="RefSeq" id="WP_051378689.1">
    <property type="nucleotide sequence ID" value="NZ_AXWS01000013.1"/>
</dbReference>
<dbReference type="InterPro" id="IPR036250">
    <property type="entry name" value="AcylCo_DH-like_C"/>
</dbReference>
<dbReference type="GO" id="GO:0016627">
    <property type="term" value="F:oxidoreductase activity, acting on the CH-CH group of donors"/>
    <property type="evidence" value="ECO:0007669"/>
    <property type="project" value="InterPro"/>
</dbReference>
<accession>A0A9U5GS89</accession>
<dbReference type="InterPro" id="IPR009100">
    <property type="entry name" value="AcylCoA_DH/oxidase_NM_dom_sf"/>
</dbReference>
<keyword evidence="1" id="KW-0560">Oxidoreductase</keyword>